<dbReference type="EMBL" id="QFWT01000008">
    <property type="protein sequence ID" value="PWI32687.1"/>
    <property type="molecule type" value="Genomic_DNA"/>
</dbReference>
<dbReference type="InterPro" id="IPR000160">
    <property type="entry name" value="GGDEF_dom"/>
</dbReference>
<feature type="domain" description="GGDEF" evidence="6">
    <location>
        <begin position="337"/>
        <end position="470"/>
    </location>
</feature>
<evidence type="ECO:0000256" key="4">
    <source>
        <dbReference type="ARBA" id="ARBA00023136"/>
    </source>
</evidence>
<evidence type="ECO:0000256" key="1">
    <source>
        <dbReference type="ARBA" id="ARBA00004141"/>
    </source>
</evidence>
<name>A0A2U3B7C1_9VIBR</name>
<dbReference type="RefSeq" id="WP_109320473.1">
    <property type="nucleotide sequence ID" value="NZ_QFWT01000008.1"/>
</dbReference>
<dbReference type="Pfam" id="PF00990">
    <property type="entry name" value="GGDEF"/>
    <property type="match status" value="1"/>
</dbReference>
<dbReference type="InterPro" id="IPR052155">
    <property type="entry name" value="Biofilm_reg_signaling"/>
</dbReference>
<evidence type="ECO:0000256" key="3">
    <source>
        <dbReference type="ARBA" id="ARBA00022989"/>
    </source>
</evidence>
<dbReference type="Proteomes" id="UP000245362">
    <property type="component" value="Unassembled WGS sequence"/>
</dbReference>
<comment type="subcellular location">
    <subcellularLocation>
        <location evidence="1">Membrane</location>
        <topology evidence="1">Multi-pass membrane protein</topology>
    </subcellularLocation>
</comment>
<dbReference type="InterPro" id="IPR029095">
    <property type="entry name" value="NarX-like_N"/>
</dbReference>
<dbReference type="GO" id="GO:0016020">
    <property type="term" value="C:membrane"/>
    <property type="evidence" value="ECO:0007669"/>
    <property type="project" value="UniProtKB-SubCell"/>
</dbReference>
<proteinExistence type="predicted"/>
<protein>
    <recommendedName>
        <fullName evidence="6">GGDEF domain-containing protein</fullName>
    </recommendedName>
</protein>
<dbReference type="NCBIfam" id="TIGR00254">
    <property type="entry name" value="GGDEF"/>
    <property type="match status" value="1"/>
</dbReference>
<dbReference type="Gene3D" id="3.30.70.270">
    <property type="match status" value="1"/>
</dbReference>
<dbReference type="InterPro" id="IPR029787">
    <property type="entry name" value="Nucleotide_cyclase"/>
</dbReference>
<dbReference type="Pfam" id="PF13188">
    <property type="entry name" value="PAS_8"/>
    <property type="match status" value="1"/>
</dbReference>
<dbReference type="Gene3D" id="3.30.450.20">
    <property type="entry name" value="PAS domain"/>
    <property type="match status" value="1"/>
</dbReference>
<dbReference type="AlphaFoldDB" id="A0A2U3B7C1"/>
<keyword evidence="4 5" id="KW-0472">Membrane</keyword>
<dbReference type="InterPro" id="IPR035965">
    <property type="entry name" value="PAS-like_dom_sf"/>
</dbReference>
<accession>A0A2U3B7C1</accession>
<feature type="transmembrane region" description="Helical" evidence="5">
    <location>
        <begin position="12"/>
        <end position="32"/>
    </location>
</feature>
<keyword evidence="8" id="KW-1185">Reference proteome</keyword>
<evidence type="ECO:0000313" key="8">
    <source>
        <dbReference type="Proteomes" id="UP000245362"/>
    </source>
</evidence>
<sequence>MFHRKMTRVPILILVSTFLILDFTLLFINVNLTQNLESDALIINVTGRQRMLSQNIAKNLLLLSEQPKTPPLTAEKKELKDSAETFNQTLYTLKNGGNLTTPAGTTVTHKAIQDLRSQQILTKTLELWIPVYTSLQANPLNILKPVLQHYALQTNKSVLFQMNELTVRSEELSVQKSQFLRIAQIGVFALVLINFSLILYRLHLANKNSSYFQTNLERLLKNMPQAVLLLDERNRIIYANKVAQALFNQSAMQLNETPVTNFIPHPLENKQIQVGDQHFQICCSNAITIPHELKLLSLMNITESVELKEKSNYDVLTPLLNRSGLIEEYMKLAKKVDQICCLFLDLNKFKAVNDNYGHTVGDKVLTVVAQRLKSSVKKADIIARFGGDEFVIMLEKPANIKDIDILCNRLEAVTREEIKIGQHSFHIDVSIGVYIGDPQTESFDMIINEADQAMYENKHSNKLVEHLIQGKALHHT</sequence>
<comment type="caution">
    <text evidence="7">The sequence shown here is derived from an EMBL/GenBank/DDBJ whole genome shotgun (WGS) entry which is preliminary data.</text>
</comment>
<evidence type="ECO:0000256" key="2">
    <source>
        <dbReference type="ARBA" id="ARBA00022692"/>
    </source>
</evidence>
<dbReference type="InterPro" id="IPR000014">
    <property type="entry name" value="PAS"/>
</dbReference>
<evidence type="ECO:0000313" key="7">
    <source>
        <dbReference type="EMBL" id="PWI32687.1"/>
    </source>
</evidence>
<reference evidence="7 8" key="1">
    <citation type="submission" date="2018-05" db="EMBL/GenBank/DDBJ databases">
        <title>Vibrio limimaris sp. nov., isolated from marine sediment.</title>
        <authorList>
            <person name="Li C.-M."/>
        </authorList>
    </citation>
    <scope>NUCLEOTIDE SEQUENCE [LARGE SCALE GENOMIC DNA]</scope>
    <source>
        <strain evidence="7 8">E4404</strain>
    </source>
</reference>
<dbReference type="SUPFAM" id="SSF55785">
    <property type="entry name" value="PYP-like sensor domain (PAS domain)"/>
    <property type="match status" value="1"/>
</dbReference>
<dbReference type="PROSITE" id="PS50887">
    <property type="entry name" value="GGDEF"/>
    <property type="match status" value="1"/>
</dbReference>
<dbReference type="OrthoDB" id="9812260at2"/>
<organism evidence="7 8">
    <name type="scientific">Vibrio albus</name>
    <dbReference type="NCBI Taxonomy" id="2200953"/>
    <lineage>
        <taxon>Bacteria</taxon>
        <taxon>Pseudomonadati</taxon>
        <taxon>Pseudomonadota</taxon>
        <taxon>Gammaproteobacteria</taxon>
        <taxon>Vibrionales</taxon>
        <taxon>Vibrionaceae</taxon>
        <taxon>Vibrio</taxon>
    </lineage>
</organism>
<dbReference type="InterPro" id="IPR043128">
    <property type="entry name" value="Rev_trsase/Diguanyl_cyclase"/>
</dbReference>
<feature type="transmembrane region" description="Helical" evidence="5">
    <location>
        <begin position="179"/>
        <end position="200"/>
    </location>
</feature>
<dbReference type="SUPFAM" id="SSF55073">
    <property type="entry name" value="Nucleotide cyclase"/>
    <property type="match status" value="1"/>
</dbReference>
<dbReference type="GO" id="GO:0006355">
    <property type="term" value="P:regulation of DNA-templated transcription"/>
    <property type="evidence" value="ECO:0007669"/>
    <property type="project" value="InterPro"/>
</dbReference>
<keyword evidence="3 5" id="KW-1133">Transmembrane helix</keyword>
<evidence type="ECO:0000256" key="5">
    <source>
        <dbReference type="SAM" id="Phobius"/>
    </source>
</evidence>
<dbReference type="PANTHER" id="PTHR44757">
    <property type="entry name" value="DIGUANYLATE CYCLASE DGCP"/>
    <property type="match status" value="1"/>
</dbReference>
<dbReference type="SMART" id="SM00267">
    <property type="entry name" value="GGDEF"/>
    <property type="match status" value="1"/>
</dbReference>
<dbReference type="Pfam" id="PF13675">
    <property type="entry name" value="PilJ"/>
    <property type="match status" value="1"/>
</dbReference>
<dbReference type="PANTHER" id="PTHR44757:SF2">
    <property type="entry name" value="BIOFILM ARCHITECTURE MAINTENANCE PROTEIN MBAA"/>
    <property type="match status" value="1"/>
</dbReference>
<keyword evidence="2 5" id="KW-0812">Transmembrane</keyword>
<dbReference type="CDD" id="cd01949">
    <property type="entry name" value="GGDEF"/>
    <property type="match status" value="1"/>
</dbReference>
<gene>
    <name evidence="7" type="ORF">DI392_14870</name>
</gene>
<dbReference type="CDD" id="cd00130">
    <property type="entry name" value="PAS"/>
    <property type="match status" value="1"/>
</dbReference>
<dbReference type="SMART" id="SM00091">
    <property type="entry name" value="PAS"/>
    <property type="match status" value="1"/>
</dbReference>
<evidence type="ECO:0000259" key="6">
    <source>
        <dbReference type="PROSITE" id="PS50887"/>
    </source>
</evidence>